<name>A0A1H2Y4Z6_9RHOB</name>
<dbReference type="InterPro" id="IPR045519">
    <property type="entry name" value="DUF6476"/>
</dbReference>
<dbReference type="EMBL" id="FNMZ01000003">
    <property type="protein sequence ID" value="SDW99898.1"/>
    <property type="molecule type" value="Genomic_DNA"/>
</dbReference>
<keyword evidence="2" id="KW-1185">Reference proteome</keyword>
<dbReference type="Proteomes" id="UP000199118">
    <property type="component" value="Unassembled WGS sequence"/>
</dbReference>
<proteinExistence type="predicted"/>
<sequence length="88" mass="9248">MGLTVTMGLGMVVIASTVAFRLVASAPAPVPVRAEALDLPAGQEITALGASPAEILVTTRDADGAERLFVFRRADGNRLSETPIRRED</sequence>
<evidence type="ECO:0000313" key="1">
    <source>
        <dbReference type="EMBL" id="SDW99898.1"/>
    </source>
</evidence>
<dbReference type="AlphaFoldDB" id="A0A1H2Y4Z6"/>
<accession>A0A1H2Y4Z6</accession>
<evidence type="ECO:0000313" key="2">
    <source>
        <dbReference type="Proteomes" id="UP000199118"/>
    </source>
</evidence>
<organism evidence="1 2">
    <name type="scientific">Albimonas donghaensis</name>
    <dbReference type="NCBI Taxonomy" id="356660"/>
    <lineage>
        <taxon>Bacteria</taxon>
        <taxon>Pseudomonadati</taxon>
        <taxon>Pseudomonadota</taxon>
        <taxon>Alphaproteobacteria</taxon>
        <taxon>Rhodobacterales</taxon>
        <taxon>Paracoccaceae</taxon>
        <taxon>Albimonas</taxon>
    </lineage>
</organism>
<dbReference type="Pfam" id="PF20082">
    <property type="entry name" value="DUF6476"/>
    <property type="match status" value="1"/>
</dbReference>
<gene>
    <name evidence="1" type="ORF">SAMN05444336_1033</name>
</gene>
<protein>
    <submittedName>
        <fullName evidence="1">Uncharacterized protein</fullName>
    </submittedName>
</protein>
<reference evidence="1 2" key="1">
    <citation type="submission" date="2016-10" db="EMBL/GenBank/DDBJ databases">
        <authorList>
            <person name="de Groot N.N."/>
        </authorList>
    </citation>
    <scope>NUCLEOTIDE SEQUENCE [LARGE SCALE GENOMIC DNA]</scope>
    <source>
        <strain evidence="1 2">DSM 17890</strain>
    </source>
</reference>